<accession>A0A9N8DVT1</accession>
<dbReference type="AlphaFoldDB" id="A0A9N8DVT1"/>
<feature type="compositionally biased region" description="Basic and acidic residues" evidence="1">
    <location>
        <begin position="1"/>
        <end position="14"/>
    </location>
</feature>
<proteinExistence type="predicted"/>
<gene>
    <name evidence="2" type="ORF">SEMRO_409_G137250.1</name>
</gene>
<evidence type="ECO:0000313" key="2">
    <source>
        <dbReference type="EMBL" id="CAB9509897.1"/>
    </source>
</evidence>
<sequence>MSEEGRPSSHRRDDDGNDDEGWGSGTRDNGESGENLDGQEVANEKAETLRTLRTTNPRHLHFFKTKSNDLDRIDEVEDDEPEISATLAALAPIEDNNDSMNLSISLHDV</sequence>
<name>A0A9N8DVT1_9STRA</name>
<comment type="caution">
    <text evidence="2">The sequence shown here is derived from an EMBL/GenBank/DDBJ whole genome shotgun (WGS) entry which is preliminary data.</text>
</comment>
<keyword evidence="3" id="KW-1185">Reference proteome</keyword>
<evidence type="ECO:0000256" key="1">
    <source>
        <dbReference type="SAM" id="MobiDB-lite"/>
    </source>
</evidence>
<organism evidence="2 3">
    <name type="scientific">Seminavis robusta</name>
    <dbReference type="NCBI Taxonomy" id="568900"/>
    <lineage>
        <taxon>Eukaryota</taxon>
        <taxon>Sar</taxon>
        <taxon>Stramenopiles</taxon>
        <taxon>Ochrophyta</taxon>
        <taxon>Bacillariophyta</taxon>
        <taxon>Bacillariophyceae</taxon>
        <taxon>Bacillariophycidae</taxon>
        <taxon>Naviculales</taxon>
        <taxon>Naviculaceae</taxon>
        <taxon>Seminavis</taxon>
    </lineage>
</organism>
<dbReference type="Proteomes" id="UP001153069">
    <property type="component" value="Unassembled WGS sequence"/>
</dbReference>
<feature type="region of interest" description="Disordered" evidence="1">
    <location>
        <begin position="1"/>
        <end position="42"/>
    </location>
</feature>
<reference evidence="2" key="1">
    <citation type="submission" date="2020-06" db="EMBL/GenBank/DDBJ databases">
        <authorList>
            <consortium name="Plant Systems Biology data submission"/>
        </authorList>
    </citation>
    <scope>NUCLEOTIDE SEQUENCE</scope>
    <source>
        <strain evidence="2">D6</strain>
    </source>
</reference>
<evidence type="ECO:0000313" key="3">
    <source>
        <dbReference type="Proteomes" id="UP001153069"/>
    </source>
</evidence>
<dbReference type="EMBL" id="CAICTM010000408">
    <property type="protein sequence ID" value="CAB9509897.1"/>
    <property type="molecule type" value="Genomic_DNA"/>
</dbReference>
<protein>
    <submittedName>
        <fullName evidence="2">Uncharacterized protein</fullName>
    </submittedName>
</protein>